<dbReference type="InterPro" id="IPR015813">
    <property type="entry name" value="Pyrv/PenolPyrv_kinase-like_dom"/>
</dbReference>
<reference evidence="7 8" key="1">
    <citation type="submission" date="2019-08" db="EMBL/GenBank/DDBJ databases">
        <authorList>
            <person name="Dong K."/>
        </authorList>
    </citation>
    <scope>NUCLEOTIDE SEQUENCE [LARGE SCALE GENOMIC DNA]</scope>
    <source>
        <strain evidence="7 8">M4-8</strain>
    </source>
</reference>
<name>A0A5C8HP92_9MICO</name>
<dbReference type="InterPro" id="IPR005000">
    <property type="entry name" value="Aldolase/citrate-lyase_domain"/>
</dbReference>
<sequence>MTRPPLTLLYTGADRSERIPAAWNSPADVVIFDLEDAVAPARKAEARENLRAFFHGSALRAVQVRINHAGSPWYADDLALISALPSFVEVRIPKVESAADVRAVATALPSRRLHLLIESALGLERAFDLATASDAVASIALGEADLRGDLRVDDDAGLAFARMRLVLAARAAGLPSPQMSVFANIRDGEGLAASCAVGRSLGFRGRTAIHPSQLPIIAAAFRPTSDEVARARAVLAAIDSAVAIGTGAVALEDGTFVDIAMIDRARETIELADASP</sequence>
<dbReference type="RefSeq" id="WP_147825765.1">
    <property type="nucleotide sequence ID" value="NZ_BAAARG010000002.1"/>
</dbReference>
<accession>A0A5C8HP92</accession>
<comment type="caution">
    <text evidence="7">The sequence shown here is derived from an EMBL/GenBank/DDBJ whole genome shotgun (WGS) entry which is preliminary data.</text>
</comment>
<evidence type="ECO:0000313" key="7">
    <source>
        <dbReference type="EMBL" id="TXK04631.1"/>
    </source>
</evidence>
<keyword evidence="7" id="KW-0456">Lyase</keyword>
<dbReference type="SUPFAM" id="SSF51621">
    <property type="entry name" value="Phosphoenolpyruvate/pyruvate domain"/>
    <property type="match status" value="1"/>
</dbReference>
<feature type="domain" description="HpcH/HpaI aldolase/citrate lyase" evidence="6">
    <location>
        <begin position="8"/>
        <end position="211"/>
    </location>
</feature>
<dbReference type="GO" id="GO:0006107">
    <property type="term" value="P:oxaloacetate metabolic process"/>
    <property type="evidence" value="ECO:0007669"/>
    <property type="project" value="TreeGrafter"/>
</dbReference>
<dbReference type="PANTHER" id="PTHR32308">
    <property type="entry name" value="LYASE BETA SUBUNIT, PUTATIVE (AFU_ORTHOLOGUE AFUA_4G13030)-RELATED"/>
    <property type="match status" value="1"/>
</dbReference>
<evidence type="ECO:0000256" key="5">
    <source>
        <dbReference type="PIRSR" id="PIRSR015582-2"/>
    </source>
</evidence>
<feature type="binding site" evidence="5">
    <location>
        <position position="118"/>
    </location>
    <ligand>
        <name>Mg(2+)</name>
        <dbReference type="ChEBI" id="CHEBI:18420"/>
    </ligand>
</feature>
<dbReference type="GO" id="GO:0016829">
    <property type="term" value="F:lyase activity"/>
    <property type="evidence" value="ECO:0007669"/>
    <property type="project" value="UniProtKB-KW"/>
</dbReference>
<dbReference type="AlphaFoldDB" id="A0A5C8HP92"/>
<gene>
    <name evidence="7" type="ORF">FVP60_08135</name>
</gene>
<feature type="binding site" evidence="4">
    <location>
        <position position="65"/>
    </location>
    <ligand>
        <name>substrate</name>
    </ligand>
</feature>
<evidence type="ECO:0000256" key="2">
    <source>
        <dbReference type="ARBA" id="ARBA00022723"/>
    </source>
</evidence>
<evidence type="ECO:0000256" key="4">
    <source>
        <dbReference type="PIRSR" id="PIRSR015582-1"/>
    </source>
</evidence>
<evidence type="ECO:0000256" key="3">
    <source>
        <dbReference type="ARBA" id="ARBA00022842"/>
    </source>
</evidence>
<keyword evidence="3 5" id="KW-0460">Magnesium</keyword>
<dbReference type="InterPro" id="IPR040442">
    <property type="entry name" value="Pyrv_kinase-like_dom_sf"/>
</dbReference>
<dbReference type="EMBL" id="VRSW01000002">
    <property type="protein sequence ID" value="TXK04631.1"/>
    <property type="molecule type" value="Genomic_DNA"/>
</dbReference>
<dbReference type="GO" id="GO:0000287">
    <property type="term" value="F:magnesium ion binding"/>
    <property type="evidence" value="ECO:0007669"/>
    <property type="project" value="TreeGrafter"/>
</dbReference>
<feature type="binding site" evidence="4">
    <location>
        <position position="118"/>
    </location>
    <ligand>
        <name>substrate</name>
    </ligand>
</feature>
<dbReference type="OrthoDB" id="5172636at2"/>
<dbReference type="Pfam" id="PF03328">
    <property type="entry name" value="HpcH_HpaI"/>
    <property type="match status" value="1"/>
</dbReference>
<proteinExistence type="predicted"/>
<feature type="binding site" evidence="5">
    <location>
        <position position="145"/>
    </location>
    <ligand>
        <name>Mg(2+)</name>
        <dbReference type="ChEBI" id="CHEBI:18420"/>
    </ligand>
</feature>
<dbReference type="PANTHER" id="PTHR32308:SF10">
    <property type="entry name" value="CITRATE LYASE SUBUNIT BETA"/>
    <property type="match status" value="1"/>
</dbReference>
<keyword evidence="2 5" id="KW-0479">Metal-binding</keyword>
<dbReference type="Gene3D" id="3.20.20.60">
    <property type="entry name" value="Phosphoenolpyruvate-binding domains"/>
    <property type="match status" value="1"/>
</dbReference>
<dbReference type="PIRSF" id="PIRSF015582">
    <property type="entry name" value="Cit_lyase_B"/>
    <property type="match status" value="1"/>
</dbReference>
<protein>
    <submittedName>
        <fullName evidence="7">CoA ester lyase</fullName>
    </submittedName>
</protein>
<evidence type="ECO:0000256" key="1">
    <source>
        <dbReference type="ARBA" id="ARBA00001946"/>
    </source>
</evidence>
<keyword evidence="8" id="KW-1185">Reference proteome</keyword>
<comment type="cofactor">
    <cofactor evidence="1">
        <name>Mg(2+)</name>
        <dbReference type="ChEBI" id="CHEBI:18420"/>
    </cofactor>
</comment>
<evidence type="ECO:0000313" key="8">
    <source>
        <dbReference type="Proteomes" id="UP000321196"/>
    </source>
</evidence>
<evidence type="ECO:0000259" key="6">
    <source>
        <dbReference type="Pfam" id="PF03328"/>
    </source>
</evidence>
<dbReference type="Proteomes" id="UP000321196">
    <property type="component" value="Unassembled WGS sequence"/>
</dbReference>
<dbReference type="InterPro" id="IPR011206">
    <property type="entry name" value="Citrate_lyase_beta/mcl1/mcl2"/>
</dbReference>
<organism evidence="7 8">
    <name type="scientific">Microbacterium mitrae</name>
    <dbReference type="NCBI Taxonomy" id="664640"/>
    <lineage>
        <taxon>Bacteria</taxon>
        <taxon>Bacillati</taxon>
        <taxon>Actinomycetota</taxon>
        <taxon>Actinomycetes</taxon>
        <taxon>Micrococcales</taxon>
        <taxon>Microbacteriaceae</taxon>
        <taxon>Microbacterium</taxon>
    </lineage>
</organism>